<dbReference type="GO" id="GO:0031491">
    <property type="term" value="F:nucleosome binding"/>
    <property type="evidence" value="ECO:0007669"/>
    <property type="project" value="TreeGrafter"/>
</dbReference>
<evidence type="ECO:0000256" key="1">
    <source>
        <dbReference type="SAM" id="MobiDB-lite"/>
    </source>
</evidence>
<reference evidence="2 3" key="1">
    <citation type="submission" date="2016-02" db="EMBL/GenBank/DDBJ databases">
        <title>Genome analysis of coral dinoflagellate symbionts highlights evolutionary adaptations to a symbiotic lifestyle.</title>
        <authorList>
            <person name="Aranda M."/>
            <person name="Li Y."/>
            <person name="Liew Y.J."/>
            <person name="Baumgarten S."/>
            <person name="Simakov O."/>
            <person name="Wilson M."/>
            <person name="Piel J."/>
            <person name="Ashoor H."/>
            <person name="Bougouffa S."/>
            <person name="Bajic V.B."/>
            <person name="Ryu T."/>
            <person name="Ravasi T."/>
            <person name="Bayer T."/>
            <person name="Micklem G."/>
            <person name="Kim H."/>
            <person name="Bhak J."/>
            <person name="Lajeunesse T.C."/>
            <person name="Voolstra C.R."/>
        </authorList>
    </citation>
    <scope>NUCLEOTIDE SEQUENCE [LARGE SCALE GENOMIC DNA]</scope>
    <source>
        <strain evidence="2 3">CCMP2467</strain>
    </source>
</reference>
<dbReference type="EMBL" id="LSRX01000025">
    <property type="protein sequence ID" value="OLQ13642.1"/>
    <property type="molecule type" value="Genomic_DNA"/>
</dbReference>
<dbReference type="GO" id="GO:0042393">
    <property type="term" value="F:histone binding"/>
    <property type="evidence" value="ECO:0007669"/>
    <property type="project" value="TreeGrafter"/>
</dbReference>
<sequence>MSMEEPTEASPTDREDDEPSEPRAKRAKTEGNGDAPLDPNPDEFNAQLAELFGEDVEPSGLERVLAEAEAALSDAESAASFIVDEPRPRDEATEFGISQDKLDLVVDIFGDTSVLRPIVEDEPGPDEDAVPAAVHASLGAAEAAAASSLKREGQAEADAEDVKMLPVLPVMDSLSLDPDVLEKSYQLPKDQEYTASQEPERWLQFYTAGSGSQDRSWTDEEYQNEARWLFLQLFNPKGYQRDQTEDAVILVLTFLHEQRLEMLYIIEHLWWKVSKVLTKEDLWSIQEFDLQWQPLWTRYQHLQKWVDNVEKLGQTQQFPEYIKKKTVREAAVVGFLEPRIFVSDEEHRLSRRPHVSRRKRSSTSVDAIMEMARKSKFDEKLGIVELLAQSIDIMSLQAFGITPAQLGERMRDDATAETSPGFCDVSTFEAPPFEEICESHADTNFHNAQADDGA</sequence>
<keyword evidence="3" id="KW-1185">Reference proteome</keyword>
<feature type="compositionally biased region" description="Basic and acidic residues" evidence="1">
    <location>
        <begin position="20"/>
        <end position="31"/>
    </location>
</feature>
<proteinExistence type="predicted"/>
<dbReference type="InterPro" id="IPR023319">
    <property type="entry name" value="Tex-like_HTH_dom_sf"/>
</dbReference>
<feature type="region of interest" description="Disordered" evidence="1">
    <location>
        <begin position="1"/>
        <end position="45"/>
    </location>
</feature>
<evidence type="ECO:0000313" key="3">
    <source>
        <dbReference type="Proteomes" id="UP000186817"/>
    </source>
</evidence>
<name>A0A1Q9F209_SYMMI</name>
<dbReference type="Proteomes" id="UP000186817">
    <property type="component" value="Unassembled WGS sequence"/>
</dbReference>
<dbReference type="GO" id="GO:0140673">
    <property type="term" value="P:transcription elongation-coupled chromatin remodeling"/>
    <property type="evidence" value="ECO:0007669"/>
    <property type="project" value="InterPro"/>
</dbReference>
<dbReference type="GO" id="GO:0008023">
    <property type="term" value="C:transcription elongation factor complex"/>
    <property type="evidence" value="ECO:0007669"/>
    <property type="project" value="TreeGrafter"/>
</dbReference>
<dbReference type="OrthoDB" id="427766at2759"/>
<dbReference type="PANTHER" id="PTHR10145">
    <property type="entry name" value="TRANSCRIPTION ELONGATION FACTOR SPT6"/>
    <property type="match status" value="1"/>
</dbReference>
<dbReference type="Gene3D" id="1.10.10.650">
    <property type="entry name" value="RuvA domain 2-like"/>
    <property type="match status" value="1"/>
</dbReference>
<organism evidence="2 3">
    <name type="scientific">Symbiodinium microadriaticum</name>
    <name type="common">Dinoflagellate</name>
    <name type="synonym">Zooxanthella microadriatica</name>
    <dbReference type="NCBI Taxonomy" id="2951"/>
    <lineage>
        <taxon>Eukaryota</taxon>
        <taxon>Sar</taxon>
        <taxon>Alveolata</taxon>
        <taxon>Dinophyceae</taxon>
        <taxon>Suessiales</taxon>
        <taxon>Symbiodiniaceae</taxon>
        <taxon>Symbiodinium</taxon>
    </lineage>
</organism>
<comment type="caution">
    <text evidence="2">The sequence shown here is derived from an EMBL/GenBank/DDBJ whole genome shotgun (WGS) entry which is preliminary data.</text>
</comment>
<protein>
    <submittedName>
        <fullName evidence="2">Uncharacterized protein</fullName>
    </submittedName>
</protein>
<dbReference type="PANTHER" id="PTHR10145:SF6">
    <property type="entry name" value="TRANSCRIPTION ELONGATION FACTOR SPT6"/>
    <property type="match status" value="1"/>
</dbReference>
<dbReference type="AlphaFoldDB" id="A0A1Q9F209"/>
<evidence type="ECO:0000313" key="2">
    <source>
        <dbReference type="EMBL" id="OLQ13642.1"/>
    </source>
</evidence>
<dbReference type="InterPro" id="IPR017072">
    <property type="entry name" value="TF_Spt6"/>
</dbReference>
<gene>
    <name evidence="2" type="ORF">AK812_SmicGene2336</name>
</gene>
<accession>A0A1Q9F209</accession>
<dbReference type="GO" id="GO:0034728">
    <property type="term" value="P:nucleosome organization"/>
    <property type="evidence" value="ECO:0007669"/>
    <property type="project" value="TreeGrafter"/>
</dbReference>